<evidence type="ECO:0000259" key="1">
    <source>
        <dbReference type="Pfam" id="PF00646"/>
    </source>
</evidence>
<protein>
    <recommendedName>
        <fullName evidence="1">F-box domain-containing protein</fullName>
    </recommendedName>
</protein>
<evidence type="ECO:0000313" key="2">
    <source>
        <dbReference type="EMBL" id="EPT03211.1"/>
    </source>
</evidence>
<dbReference type="OrthoDB" id="2797831at2759"/>
<dbReference type="Proteomes" id="UP000015241">
    <property type="component" value="Unassembled WGS sequence"/>
</dbReference>
<evidence type="ECO:0000313" key="3">
    <source>
        <dbReference type="Proteomes" id="UP000015241"/>
    </source>
</evidence>
<reference evidence="2 3" key="1">
    <citation type="journal article" date="2012" name="Science">
        <title>The Paleozoic origin of enzymatic lignin decomposition reconstructed from 31 fungal genomes.</title>
        <authorList>
            <person name="Floudas D."/>
            <person name="Binder M."/>
            <person name="Riley R."/>
            <person name="Barry K."/>
            <person name="Blanchette R.A."/>
            <person name="Henrissat B."/>
            <person name="Martinez A.T."/>
            <person name="Otillar R."/>
            <person name="Spatafora J.W."/>
            <person name="Yadav J.S."/>
            <person name="Aerts A."/>
            <person name="Benoit I."/>
            <person name="Boyd A."/>
            <person name="Carlson A."/>
            <person name="Copeland A."/>
            <person name="Coutinho P.M."/>
            <person name="de Vries R.P."/>
            <person name="Ferreira P."/>
            <person name="Findley K."/>
            <person name="Foster B."/>
            <person name="Gaskell J."/>
            <person name="Glotzer D."/>
            <person name="Gorecki P."/>
            <person name="Heitman J."/>
            <person name="Hesse C."/>
            <person name="Hori C."/>
            <person name="Igarashi K."/>
            <person name="Jurgens J.A."/>
            <person name="Kallen N."/>
            <person name="Kersten P."/>
            <person name="Kohler A."/>
            <person name="Kuees U."/>
            <person name="Kumar T.K.A."/>
            <person name="Kuo A."/>
            <person name="LaButti K."/>
            <person name="Larrondo L.F."/>
            <person name="Lindquist E."/>
            <person name="Ling A."/>
            <person name="Lombard V."/>
            <person name="Lucas S."/>
            <person name="Lundell T."/>
            <person name="Martin R."/>
            <person name="McLaughlin D.J."/>
            <person name="Morgenstern I."/>
            <person name="Morin E."/>
            <person name="Murat C."/>
            <person name="Nagy L.G."/>
            <person name="Nolan M."/>
            <person name="Ohm R.A."/>
            <person name="Patyshakuliyeva A."/>
            <person name="Rokas A."/>
            <person name="Ruiz-Duenas F.J."/>
            <person name="Sabat G."/>
            <person name="Salamov A."/>
            <person name="Samejima M."/>
            <person name="Schmutz J."/>
            <person name="Slot J.C."/>
            <person name="St John F."/>
            <person name="Stenlid J."/>
            <person name="Sun H."/>
            <person name="Sun S."/>
            <person name="Syed K."/>
            <person name="Tsang A."/>
            <person name="Wiebenga A."/>
            <person name="Young D."/>
            <person name="Pisabarro A."/>
            <person name="Eastwood D.C."/>
            <person name="Martin F."/>
            <person name="Cullen D."/>
            <person name="Grigoriev I.V."/>
            <person name="Hibbett D.S."/>
        </authorList>
    </citation>
    <scope>NUCLEOTIDE SEQUENCE</scope>
    <source>
        <strain evidence="3">FP-58527</strain>
    </source>
</reference>
<organism evidence="2 3">
    <name type="scientific">Fomitopsis schrenkii</name>
    <name type="common">Brown rot fungus</name>
    <dbReference type="NCBI Taxonomy" id="2126942"/>
    <lineage>
        <taxon>Eukaryota</taxon>
        <taxon>Fungi</taxon>
        <taxon>Dikarya</taxon>
        <taxon>Basidiomycota</taxon>
        <taxon>Agaricomycotina</taxon>
        <taxon>Agaricomycetes</taxon>
        <taxon>Polyporales</taxon>
        <taxon>Fomitopsis</taxon>
    </lineage>
</organism>
<dbReference type="InterPro" id="IPR036047">
    <property type="entry name" value="F-box-like_dom_sf"/>
</dbReference>
<dbReference type="SUPFAM" id="SSF81383">
    <property type="entry name" value="F-box domain"/>
    <property type="match status" value="1"/>
</dbReference>
<gene>
    <name evidence="2" type="ORF">FOMPIDRAFT_1047201</name>
</gene>
<feature type="domain" description="F-box" evidence="1">
    <location>
        <begin position="85"/>
        <end position="114"/>
    </location>
</feature>
<dbReference type="InterPro" id="IPR001810">
    <property type="entry name" value="F-box_dom"/>
</dbReference>
<dbReference type="EMBL" id="KE504131">
    <property type="protein sequence ID" value="EPT03211.1"/>
    <property type="molecule type" value="Genomic_DNA"/>
</dbReference>
<name>S8FPN5_FOMSC</name>
<sequence>MAARANSLFTDPEIPGAYIAGSSGQEALLGTIETTSESVEETLHFIYGWPEYIKDPTRRRDSIGEEERRARRRTHASLPRALSGRIPFEVVEVIMEQMDQDSLRLCALVCRAWTQASIRVLYRNIAITSRAAFESLAEFVRKDTRAPERLAQTTSLRVGGSKWDVPVHVVPVILARAMPTLQRLIFYSSLHPPMDSNFFLTLPIFRTVSTLELFRFKLCCFSELRQIISAFPQLKSLKLGVGMVEQVTPLIAIIPGARVRLRQLVLGWGLAPSLAVPLLSWLAKSFACVDLTHLAVGRSPFNMALQVNELLAVAGENIQFIHEMDMDSDDDLEFLWSTAIDSRREQESLEPPAVLELPLFRDSFSRHCTFAHSPRLHTVRFELRPYTLDDVPKGKWLAASLELDSILETLRSSNIRHIKVHQSVRLTGEFVPLSTHPRLFYAEIPRETLDKGLHRTMRKAIFGTLASVEFSFDVAYVAWEFLTSQRMVSRAAQQFSDAIPRLLGPWHQRGLVTVNMKLSPVYSRG</sequence>
<dbReference type="InParanoid" id="S8FPN5"/>
<keyword evidence="3" id="KW-1185">Reference proteome</keyword>
<dbReference type="AlphaFoldDB" id="S8FPN5"/>
<proteinExistence type="predicted"/>
<dbReference type="Pfam" id="PF00646">
    <property type="entry name" value="F-box"/>
    <property type="match status" value="1"/>
</dbReference>
<dbReference type="HOGENOM" id="CLU_518773_0_0_1"/>
<accession>S8FPN5</accession>